<dbReference type="SUPFAM" id="SSF51735">
    <property type="entry name" value="NAD(P)-binding Rossmann-fold domains"/>
    <property type="match status" value="1"/>
</dbReference>
<dbReference type="InterPro" id="IPR036291">
    <property type="entry name" value="NAD(P)-bd_dom_sf"/>
</dbReference>
<dbReference type="EMBL" id="JAQFWQ010000071">
    <property type="protein sequence ID" value="MDA2813234.1"/>
    <property type="molecule type" value="Genomic_DNA"/>
</dbReference>
<reference evidence="1 2" key="1">
    <citation type="submission" date="2023-01" db="EMBL/GenBank/DDBJ databases">
        <title>Draft genome sequence of Nocardiopsis sp. RSe5-2 isolated from halophytes.</title>
        <authorList>
            <person name="Duangmal K."/>
            <person name="Chantavorakit T."/>
        </authorList>
    </citation>
    <scope>NUCLEOTIDE SEQUENCE [LARGE SCALE GENOMIC DNA]</scope>
    <source>
        <strain evidence="1 2">RSe5-2</strain>
    </source>
</reference>
<organism evidence="1 2">
    <name type="scientific">Nocardiopsis endophytica</name>
    <dbReference type="NCBI Taxonomy" id="3018445"/>
    <lineage>
        <taxon>Bacteria</taxon>
        <taxon>Bacillati</taxon>
        <taxon>Actinomycetota</taxon>
        <taxon>Actinomycetes</taxon>
        <taxon>Streptosporangiales</taxon>
        <taxon>Nocardiopsidaceae</taxon>
        <taxon>Nocardiopsis</taxon>
    </lineage>
</organism>
<comment type="caution">
    <text evidence="1">The sequence shown here is derived from an EMBL/GenBank/DDBJ whole genome shotgun (WGS) entry which is preliminary data.</text>
</comment>
<name>A0ABT4U8F5_9ACTN</name>
<proteinExistence type="predicted"/>
<protein>
    <submittedName>
        <fullName evidence="1">Saccharopine dehydrogenase</fullName>
    </submittedName>
</protein>
<keyword evidence="2" id="KW-1185">Reference proteome</keyword>
<evidence type="ECO:0000313" key="2">
    <source>
        <dbReference type="Proteomes" id="UP001527866"/>
    </source>
</evidence>
<gene>
    <name evidence="1" type="ORF">O4J56_21495</name>
</gene>
<dbReference type="Gene3D" id="3.40.50.720">
    <property type="entry name" value="NAD(P)-binding Rossmann-like Domain"/>
    <property type="match status" value="1"/>
</dbReference>
<accession>A0ABT4U8F5</accession>
<dbReference type="RefSeq" id="WP_270688112.1">
    <property type="nucleotide sequence ID" value="NZ_JAQFWQ010000071.1"/>
</dbReference>
<dbReference type="Proteomes" id="UP001527866">
    <property type="component" value="Unassembled WGS sequence"/>
</dbReference>
<evidence type="ECO:0000313" key="1">
    <source>
        <dbReference type="EMBL" id="MDA2813234.1"/>
    </source>
</evidence>
<sequence>MKALVLGGYGAVGAPVVRFLRSYGHTALAAGRDAARADVRIDLREDRLHGYREALAGVDVVVNASGAEDPALIAAATGHGAAFVDATATASYIEAAERLDPQAPVLLSVGLVPGLTNLLAADLAASAPGPAFAPAPIDIAVVLGAGDAHGAAAQEWSLGLIGADFPDPVTGAPVRNFTGPRMFRIPGLGRRRLYRADFSDQHTLSRDLGVPVRTWFGLDSRAATGALAALTRLPAAIRPRIPAGLHLPGSDAWTLLAQAAHGSVLATGRGQSRGTAGVTALAAEVAVDLEPGVHHLHRVLSLADAAGLPCVEVERTVPDVGGRH</sequence>